<name>A0A0P0W1U2_ORYSJ</name>
<reference evidence="1 2" key="3">
    <citation type="journal article" date="2013" name="Rice">
        <title>Improvement of the Oryza sativa Nipponbare reference genome using next generation sequence and optical map data.</title>
        <authorList>
            <person name="Kawahara Y."/>
            <person name="de la Bastide M."/>
            <person name="Hamilton J.P."/>
            <person name="Kanamori H."/>
            <person name="McCombie W.R."/>
            <person name="Ouyang S."/>
            <person name="Schwartz D.C."/>
            <person name="Tanaka T."/>
            <person name="Wu J."/>
            <person name="Zhou S."/>
            <person name="Childs K.L."/>
            <person name="Davidson R.M."/>
            <person name="Lin H."/>
            <person name="Quesada-Ocampo L."/>
            <person name="Vaillancourt B."/>
            <person name="Sakai H."/>
            <person name="Lee S.S."/>
            <person name="Kim J."/>
            <person name="Numa H."/>
            <person name="Itoh T."/>
            <person name="Buell C.R."/>
            <person name="Matsumoto T."/>
        </authorList>
    </citation>
    <scope>NUCLEOTIDE SEQUENCE [LARGE SCALE GENOMIC DNA]</scope>
    <source>
        <strain evidence="2">cv. Nipponbare</strain>
    </source>
</reference>
<proteinExistence type="predicted"/>
<dbReference type="Gramene" id="Os03t0700450-00">
    <property type="protein sequence ID" value="Os03t0700450-00"/>
    <property type="gene ID" value="Os03g0700450"/>
</dbReference>
<dbReference type="eggNOG" id="ENOG502R5WJ">
    <property type="taxonomic scope" value="Eukaryota"/>
</dbReference>
<dbReference type="EMBL" id="AP014959">
    <property type="protein sequence ID" value="BAS85916.1"/>
    <property type="molecule type" value="Genomic_DNA"/>
</dbReference>
<sequence>SDRDAVGDALGGDAGGGAGDVGGVGVKQHVWELGWAIAVLEPRVAVHAHHLPFDLHQPVAEPPERLQRPGVRRPRRRVALPEVHLVGGVLGQDLDQRDADDGLELAGDGADEGPLRVAPQLAVRLRPGLRHPPPAHRRPVREVTGVRVLAEVDRRVQRRRDPDDGGARVAELRHGVHPGPPRRALEVAVPDLPHLRPPRLQLRVASEHAVVGVVDRQVLAHPLLDRVPDLQPVRRVRVVLDQQPHLVRARRVLHRHSPA</sequence>
<keyword evidence="2" id="KW-1185">Reference proteome</keyword>
<accession>A0A0P0W1U2</accession>
<evidence type="ECO:0000313" key="1">
    <source>
        <dbReference type="EMBL" id="BAS85916.1"/>
    </source>
</evidence>
<organism evidence="1 2">
    <name type="scientific">Oryza sativa subsp. japonica</name>
    <name type="common">Rice</name>
    <dbReference type="NCBI Taxonomy" id="39947"/>
    <lineage>
        <taxon>Eukaryota</taxon>
        <taxon>Viridiplantae</taxon>
        <taxon>Streptophyta</taxon>
        <taxon>Embryophyta</taxon>
        <taxon>Tracheophyta</taxon>
        <taxon>Spermatophyta</taxon>
        <taxon>Magnoliopsida</taxon>
        <taxon>Liliopsida</taxon>
        <taxon>Poales</taxon>
        <taxon>Poaceae</taxon>
        <taxon>BOP clade</taxon>
        <taxon>Oryzoideae</taxon>
        <taxon>Oryzeae</taxon>
        <taxon>Oryzinae</taxon>
        <taxon>Oryza</taxon>
        <taxon>Oryza sativa</taxon>
    </lineage>
</organism>
<evidence type="ECO:0000313" key="2">
    <source>
        <dbReference type="Proteomes" id="UP000059680"/>
    </source>
</evidence>
<protein>
    <submittedName>
        <fullName evidence="1">Os03g0700450 protein</fullName>
    </submittedName>
</protein>
<reference evidence="2" key="1">
    <citation type="journal article" date="2005" name="Nature">
        <title>The map-based sequence of the rice genome.</title>
        <authorList>
            <consortium name="International rice genome sequencing project (IRGSP)"/>
            <person name="Matsumoto T."/>
            <person name="Wu J."/>
            <person name="Kanamori H."/>
            <person name="Katayose Y."/>
            <person name="Fujisawa M."/>
            <person name="Namiki N."/>
            <person name="Mizuno H."/>
            <person name="Yamamoto K."/>
            <person name="Antonio B.A."/>
            <person name="Baba T."/>
            <person name="Sakata K."/>
            <person name="Nagamura Y."/>
            <person name="Aoki H."/>
            <person name="Arikawa K."/>
            <person name="Arita K."/>
            <person name="Bito T."/>
            <person name="Chiden Y."/>
            <person name="Fujitsuka N."/>
            <person name="Fukunaka R."/>
            <person name="Hamada M."/>
            <person name="Harada C."/>
            <person name="Hayashi A."/>
            <person name="Hijishita S."/>
            <person name="Honda M."/>
            <person name="Hosokawa S."/>
            <person name="Ichikawa Y."/>
            <person name="Idonuma A."/>
            <person name="Iijima M."/>
            <person name="Ikeda M."/>
            <person name="Ikeno M."/>
            <person name="Ito K."/>
            <person name="Ito S."/>
            <person name="Ito T."/>
            <person name="Ito Y."/>
            <person name="Ito Y."/>
            <person name="Iwabuchi A."/>
            <person name="Kamiya K."/>
            <person name="Karasawa W."/>
            <person name="Kurita K."/>
            <person name="Katagiri S."/>
            <person name="Kikuta A."/>
            <person name="Kobayashi H."/>
            <person name="Kobayashi N."/>
            <person name="Machita K."/>
            <person name="Maehara T."/>
            <person name="Masukawa M."/>
            <person name="Mizubayashi T."/>
            <person name="Mukai Y."/>
            <person name="Nagasaki H."/>
            <person name="Nagata Y."/>
            <person name="Naito S."/>
            <person name="Nakashima M."/>
            <person name="Nakama Y."/>
            <person name="Nakamichi Y."/>
            <person name="Nakamura M."/>
            <person name="Meguro A."/>
            <person name="Negishi M."/>
            <person name="Ohta I."/>
            <person name="Ohta T."/>
            <person name="Okamoto M."/>
            <person name="Ono N."/>
            <person name="Saji S."/>
            <person name="Sakaguchi M."/>
            <person name="Sakai K."/>
            <person name="Shibata M."/>
            <person name="Shimokawa T."/>
            <person name="Song J."/>
            <person name="Takazaki Y."/>
            <person name="Terasawa K."/>
            <person name="Tsugane M."/>
            <person name="Tsuji K."/>
            <person name="Ueda S."/>
            <person name="Waki K."/>
            <person name="Yamagata H."/>
            <person name="Yamamoto M."/>
            <person name="Yamamoto S."/>
            <person name="Yamane H."/>
            <person name="Yoshiki S."/>
            <person name="Yoshihara R."/>
            <person name="Yukawa K."/>
            <person name="Zhong H."/>
            <person name="Yano M."/>
            <person name="Yuan Q."/>
            <person name="Ouyang S."/>
            <person name="Liu J."/>
            <person name="Jones K.M."/>
            <person name="Gansberger K."/>
            <person name="Moffat K."/>
            <person name="Hill J."/>
            <person name="Bera J."/>
            <person name="Fadrosh D."/>
            <person name="Jin S."/>
            <person name="Johri S."/>
            <person name="Kim M."/>
            <person name="Overton L."/>
            <person name="Reardon M."/>
            <person name="Tsitrin T."/>
            <person name="Vuong H."/>
            <person name="Weaver B."/>
            <person name="Ciecko A."/>
            <person name="Tallon L."/>
            <person name="Jackson J."/>
            <person name="Pai G."/>
            <person name="Aken S.V."/>
            <person name="Utterback T."/>
            <person name="Reidmuller S."/>
            <person name="Feldblyum T."/>
            <person name="Hsiao J."/>
            <person name="Zismann V."/>
            <person name="Iobst S."/>
            <person name="de Vazeille A.R."/>
            <person name="Buell C.R."/>
            <person name="Ying K."/>
            <person name="Li Y."/>
            <person name="Lu T."/>
            <person name="Huang Y."/>
            <person name="Zhao Q."/>
            <person name="Feng Q."/>
            <person name="Zhang L."/>
            <person name="Zhu J."/>
            <person name="Weng Q."/>
            <person name="Mu J."/>
            <person name="Lu Y."/>
            <person name="Fan D."/>
            <person name="Liu Y."/>
            <person name="Guan J."/>
            <person name="Zhang Y."/>
            <person name="Yu S."/>
            <person name="Liu X."/>
            <person name="Zhang Y."/>
            <person name="Hong G."/>
            <person name="Han B."/>
            <person name="Choisne N."/>
            <person name="Demange N."/>
            <person name="Orjeda G."/>
            <person name="Samain S."/>
            <person name="Cattolico L."/>
            <person name="Pelletier E."/>
            <person name="Couloux A."/>
            <person name="Segurens B."/>
            <person name="Wincker P."/>
            <person name="D'Hont A."/>
            <person name="Scarpelli C."/>
            <person name="Weissenbach J."/>
            <person name="Salanoubat M."/>
            <person name="Quetier F."/>
            <person name="Yu Y."/>
            <person name="Kim H.R."/>
            <person name="Rambo T."/>
            <person name="Currie J."/>
            <person name="Collura K."/>
            <person name="Luo M."/>
            <person name="Yang T."/>
            <person name="Ammiraju J.S.S."/>
            <person name="Engler F."/>
            <person name="Soderlund C."/>
            <person name="Wing R.A."/>
            <person name="Palmer L.E."/>
            <person name="de la Bastide M."/>
            <person name="Spiegel L."/>
            <person name="Nascimento L."/>
            <person name="Zutavern T."/>
            <person name="O'Shaughnessy A."/>
            <person name="Dike S."/>
            <person name="Dedhia N."/>
            <person name="Preston R."/>
            <person name="Balija V."/>
            <person name="McCombie W.R."/>
            <person name="Chow T."/>
            <person name="Chen H."/>
            <person name="Chung M."/>
            <person name="Chen C."/>
            <person name="Shaw J."/>
            <person name="Wu H."/>
            <person name="Hsiao K."/>
            <person name="Chao Y."/>
            <person name="Chu M."/>
            <person name="Cheng C."/>
            <person name="Hour A."/>
            <person name="Lee P."/>
            <person name="Lin S."/>
            <person name="Lin Y."/>
            <person name="Liou J."/>
            <person name="Liu S."/>
            <person name="Hsing Y."/>
            <person name="Raghuvanshi S."/>
            <person name="Mohanty A."/>
            <person name="Bharti A.K."/>
            <person name="Gaur A."/>
            <person name="Gupta V."/>
            <person name="Kumar D."/>
            <person name="Ravi V."/>
            <person name="Vij S."/>
            <person name="Kapur A."/>
            <person name="Khurana P."/>
            <person name="Khurana P."/>
            <person name="Khurana J.P."/>
            <person name="Tyagi A.K."/>
            <person name="Gaikwad K."/>
            <person name="Singh A."/>
            <person name="Dalal V."/>
            <person name="Srivastava S."/>
            <person name="Dixit A."/>
            <person name="Pal A.K."/>
            <person name="Ghazi I.A."/>
            <person name="Yadav M."/>
            <person name="Pandit A."/>
            <person name="Bhargava A."/>
            <person name="Sureshbabu K."/>
            <person name="Batra K."/>
            <person name="Sharma T.R."/>
            <person name="Mohapatra T."/>
            <person name="Singh N.K."/>
            <person name="Messing J."/>
            <person name="Nelson A.B."/>
            <person name="Fuks G."/>
            <person name="Kavchok S."/>
            <person name="Keizer G."/>
            <person name="Linton E."/>
            <person name="Llaca V."/>
            <person name="Song R."/>
            <person name="Tanyolac B."/>
            <person name="Young S."/>
            <person name="Ho-Il K."/>
            <person name="Hahn J.H."/>
            <person name="Sangsakoo G."/>
            <person name="Vanavichit A."/>
            <person name="de Mattos Luiz.A.T."/>
            <person name="Zimmer P.D."/>
            <person name="Malone G."/>
            <person name="Dellagostin O."/>
            <person name="de Oliveira A.C."/>
            <person name="Bevan M."/>
            <person name="Bancroft I."/>
            <person name="Minx P."/>
            <person name="Cordum H."/>
            <person name="Wilson R."/>
            <person name="Cheng Z."/>
            <person name="Jin W."/>
            <person name="Jiang J."/>
            <person name="Leong S.A."/>
            <person name="Iwama H."/>
            <person name="Gojobori T."/>
            <person name="Itoh T."/>
            <person name="Niimura Y."/>
            <person name="Fujii Y."/>
            <person name="Habara T."/>
            <person name="Sakai H."/>
            <person name="Sato Y."/>
            <person name="Wilson G."/>
            <person name="Kumar K."/>
            <person name="McCouch S."/>
            <person name="Juretic N."/>
            <person name="Hoen D."/>
            <person name="Wright S."/>
            <person name="Bruskiewich R."/>
            <person name="Bureau T."/>
            <person name="Miyao A."/>
            <person name="Hirochika H."/>
            <person name="Nishikawa T."/>
            <person name="Kadowaki K."/>
            <person name="Sugiura M."/>
            <person name="Burr B."/>
            <person name="Sasaki T."/>
        </authorList>
    </citation>
    <scope>NUCLEOTIDE SEQUENCE [LARGE SCALE GENOMIC DNA]</scope>
    <source>
        <strain evidence="2">cv. Nipponbare</strain>
    </source>
</reference>
<dbReference type="FunCoup" id="A0A0P0W1U2">
    <property type="interactions" value="31"/>
</dbReference>
<reference evidence="1 2" key="2">
    <citation type="journal article" date="2013" name="Plant Cell Physiol.">
        <title>Rice Annotation Project Database (RAP-DB): an integrative and interactive database for rice genomics.</title>
        <authorList>
            <person name="Sakai H."/>
            <person name="Lee S.S."/>
            <person name="Tanaka T."/>
            <person name="Numa H."/>
            <person name="Kim J."/>
            <person name="Kawahara Y."/>
            <person name="Wakimoto H."/>
            <person name="Yang C.C."/>
            <person name="Iwamoto M."/>
            <person name="Abe T."/>
            <person name="Yamada Y."/>
            <person name="Muto A."/>
            <person name="Inokuchi H."/>
            <person name="Ikemura T."/>
            <person name="Matsumoto T."/>
            <person name="Sasaki T."/>
            <person name="Itoh T."/>
        </authorList>
    </citation>
    <scope>NUCLEOTIDE SEQUENCE [LARGE SCALE GENOMIC DNA]</scope>
    <source>
        <strain evidence="2">cv. Nipponbare</strain>
    </source>
</reference>
<dbReference type="Proteomes" id="UP000059680">
    <property type="component" value="Chromosome 3"/>
</dbReference>
<dbReference type="AlphaFoldDB" id="A0A0P0W1U2"/>
<feature type="non-terminal residue" evidence="1">
    <location>
        <position position="1"/>
    </location>
</feature>
<gene>
    <name evidence="1" type="ordered locus">Os03g0700450</name>
    <name evidence="1" type="ORF">OSNPB_030700450</name>
</gene>
<feature type="non-terminal residue" evidence="1">
    <location>
        <position position="259"/>
    </location>
</feature>
<dbReference type="PaxDb" id="39947-A0A0P0W1U2"/>
<dbReference type="InParanoid" id="A0A0P0W1U2"/>